<evidence type="ECO:0000256" key="1">
    <source>
        <dbReference type="ARBA" id="ARBA00004651"/>
    </source>
</evidence>
<keyword evidence="10" id="KW-1185">Reference proteome</keyword>
<keyword evidence="5 7" id="KW-0472">Membrane</keyword>
<evidence type="ECO:0000313" key="10">
    <source>
        <dbReference type="Proteomes" id="UP000680588"/>
    </source>
</evidence>
<evidence type="ECO:0000259" key="8">
    <source>
        <dbReference type="Pfam" id="PF01292"/>
    </source>
</evidence>
<dbReference type="EMBL" id="CP076456">
    <property type="protein sequence ID" value="QWQ36895.1"/>
    <property type="molecule type" value="Genomic_DNA"/>
</dbReference>
<evidence type="ECO:0000256" key="4">
    <source>
        <dbReference type="ARBA" id="ARBA00022989"/>
    </source>
</evidence>
<dbReference type="GO" id="GO:0020037">
    <property type="term" value="F:heme binding"/>
    <property type="evidence" value="ECO:0007669"/>
    <property type="project" value="TreeGrafter"/>
</dbReference>
<reference evidence="9" key="1">
    <citation type="submission" date="2021-06" db="EMBL/GenBank/DDBJ databases">
        <title>Novel species in genus Arthrobacter.</title>
        <authorList>
            <person name="Zhang G."/>
        </authorList>
    </citation>
    <scope>NUCLEOTIDE SEQUENCE</scope>
    <source>
        <strain evidence="9">Zg-ZUI122</strain>
    </source>
</reference>
<dbReference type="PANTHER" id="PTHR30485:SF1">
    <property type="entry name" value="CYTOCHROME YDHU-RELATED"/>
    <property type="match status" value="1"/>
</dbReference>
<feature type="compositionally biased region" description="Low complexity" evidence="6">
    <location>
        <begin position="167"/>
        <end position="184"/>
    </location>
</feature>
<dbReference type="Gene3D" id="1.20.950.20">
    <property type="entry name" value="Transmembrane di-heme cytochromes, Chain C"/>
    <property type="match status" value="1"/>
</dbReference>
<feature type="compositionally biased region" description="Low complexity" evidence="6">
    <location>
        <begin position="92"/>
        <end position="117"/>
    </location>
</feature>
<dbReference type="InterPro" id="IPR011577">
    <property type="entry name" value="Cyt_b561_bac/Ni-Hgenase"/>
</dbReference>
<feature type="compositionally biased region" description="Polar residues" evidence="6">
    <location>
        <begin position="219"/>
        <end position="234"/>
    </location>
</feature>
<feature type="transmembrane region" description="Helical" evidence="7">
    <location>
        <begin position="246"/>
        <end position="268"/>
    </location>
</feature>
<feature type="region of interest" description="Disordered" evidence="6">
    <location>
        <begin position="1"/>
        <end position="148"/>
    </location>
</feature>
<feature type="compositionally biased region" description="Low complexity" evidence="6">
    <location>
        <begin position="202"/>
        <end position="218"/>
    </location>
</feature>
<dbReference type="RefSeq" id="WP_207347303.1">
    <property type="nucleotide sequence ID" value="NZ_CP076456.1"/>
</dbReference>
<proteinExistence type="predicted"/>
<protein>
    <submittedName>
        <fullName evidence="9">Cytochrome b/b6 domain-containing protein</fullName>
    </submittedName>
</protein>
<feature type="transmembrane region" description="Helical" evidence="7">
    <location>
        <begin position="351"/>
        <end position="371"/>
    </location>
</feature>
<keyword evidence="3 7" id="KW-0812">Transmembrane</keyword>
<keyword evidence="4 7" id="KW-1133">Transmembrane helix</keyword>
<feature type="transmembrane region" description="Helical" evidence="7">
    <location>
        <begin position="456"/>
        <end position="479"/>
    </location>
</feature>
<dbReference type="GO" id="GO:0005886">
    <property type="term" value="C:plasma membrane"/>
    <property type="evidence" value="ECO:0007669"/>
    <property type="project" value="UniProtKB-SubCell"/>
</dbReference>
<feature type="transmembrane region" description="Helical" evidence="7">
    <location>
        <begin position="411"/>
        <end position="435"/>
    </location>
</feature>
<organism evidence="9 10">
    <name type="scientific">Arthrobacter sunyaminii</name>
    <dbReference type="NCBI Taxonomy" id="2816859"/>
    <lineage>
        <taxon>Bacteria</taxon>
        <taxon>Bacillati</taxon>
        <taxon>Actinomycetota</taxon>
        <taxon>Actinomycetes</taxon>
        <taxon>Micrococcales</taxon>
        <taxon>Micrococcaceae</taxon>
        <taxon>Arthrobacter</taxon>
    </lineage>
</organism>
<dbReference type="GO" id="GO:0022904">
    <property type="term" value="P:respiratory electron transport chain"/>
    <property type="evidence" value="ECO:0007669"/>
    <property type="project" value="InterPro"/>
</dbReference>
<feature type="region of interest" description="Disordered" evidence="6">
    <location>
        <begin position="167"/>
        <end position="236"/>
    </location>
</feature>
<evidence type="ECO:0000256" key="6">
    <source>
        <dbReference type="SAM" id="MobiDB-lite"/>
    </source>
</evidence>
<evidence type="ECO:0000256" key="5">
    <source>
        <dbReference type="ARBA" id="ARBA00023136"/>
    </source>
</evidence>
<sequence length="539" mass="56901">MNTAAKVQRRGLPRRPGGESWPDVDGVAAVGAAPARKPDAPAMDAVELPAHQPPAAAPAGSHQSPPSAGPVTATSAPLRRGLPRSPDGKPWPAVSPAASTVTAATETEVPAAESAVEGAQSQTLKGPGDVRTETQRIRQGLPRMAGAGSWPLASEVSVQKATLSAQSAADPAPVPDASAHSAAPTGLDAPSMESVEKSSVEPMAESSPTSSSGPADSAVRTSATPAERGSSTAQGMPRLPKRWVRLGLAAAALVVFAAAAVGISRWFLGSDRGVSFLEAYPGEYHLPEGAPVGLPAWLGWQHFMNVFLMVLIIRSGLLIRKEKRPAAYWTPKGRNGAKVSLTVWFHQSLDLLWLVNGAVFIVLLFATGQWMRVIPTSWEVFPNAASAGLQYMSLDWPTDNGWVNYNSLQQLAYFATIFIAAPLAAATGFRMSGLWPKTAPRMSRWFPIEAARKVHFPVMLYFVAFIAVHVILVFATGALRNLNHMYAAQGSTDPAVYASNWAGFWLFVLSLAVIGAAVAASRPFILAPAASLFGKVSSR</sequence>
<feature type="transmembrane region" description="Helical" evidence="7">
    <location>
        <begin position="499"/>
        <end position="520"/>
    </location>
</feature>
<dbReference type="Proteomes" id="UP000680588">
    <property type="component" value="Chromosome"/>
</dbReference>
<keyword evidence="2" id="KW-1003">Cell membrane</keyword>
<dbReference type="PANTHER" id="PTHR30485">
    <property type="entry name" value="NI/FE-HYDROGENASE 1 B-TYPE CYTOCHROME SUBUNIT"/>
    <property type="match status" value="1"/>
</dbReference>
<feature type="compositionally biased region" description="Low complexity" evidence="6">
    <location>
        <begin position="57"/>
        <end position="70"/>
    </location>
</feature>
<evidence type="ECO:0000256" key="3">
    <source>
        <dbReference type="ARBA" id="ARBA00022692"/>
    </source>
</evidence>
<comment type="subcellular location">
    <subcellularLocation>
        <location evidence="1">Cell membrane</location>
        <topology evidence="1">Multi-pass membrane protein</topology>
    </subcellularLocation>
</comment>
<dbReference type="SUPFAM" id="SSF81342">
    <property type="entry name" value="Transmembrane di-heme cytochromes"/>
    <property type="match status" value="1"/>
</dbReference>
<dbReference type="AlphaFoldDB" id="A0A975S6U5"/>
<feature type="transmembrane region" description="Helical" evidence="7">
    <location>
        <begin position="300"/>
        <end position="319"/>
    </location>
</feature>
<feature type="domain" description="Cytochrome b561 bacterial/Ni-hydrogenase" evidence="8">
    <location>
        <begin position="300"/>
        <end position="480"/>
    </location>
</feature>
<dbReference type="GO" id="GO:0009055">
    <property type="term" value="F:electron transfer activity"/>
    <property type="evidence" value="ECO:0007669"/>
    <property type="project" value="InterPro"/>
</dbReference>
<feature type="compositionally biased region" description="Low complexity" evidence="6">
    <location>
        <begin position="23"/>
        <end position="35"/>
    </location>
</feature>
<accession>A0A975S6U5</accession>
<evidence type="ECO:0000256" key="7">
    <source>
        <dbReference type="SAM" id="Phobius"/>
    </source>
</evidence>
<dbReference type="Pfam" id="PF01292">
    <property type="entry name" value="Ni_hydr_CYTB"/>
    <property type="match status" value="1"/>
</dbReference>
<name>A0A975S6U5_9MICC</name>
<dbReference type="InterPro" id="IPR051542">
    <property type="entry name" value="Hydrogenase_cytochrome"/>
</dbReference>
<evidence type="ECO:0000313" key="9">
    <source>
        <dbReference type="EMBL" id="QWQ36895.1"/>
    </source>
</evidence>
<gene>
    <name evidence="9" type="ORF">KG104_03605</name>
</gene>
<dbReference type="KEGG" id="asun:KG104_03605"/>
<dbReference type="InterPro" id="IPR016174">
    <property type="entry name" value="Di-haem_cyt_TM"/>
</dbReference>
<evidence type="ECO:0000256" key="2">
    <source>
        <dbReference type="ARBA" id="ARBA00022475"/>
    </source>
</evidence>